<keyword evidence="4 10" id="KW-0547">Nucleotide-binding</keyword>
<dbReference type="Pfam" id="PF01225">
    <property type="entry name" value="Mur_ligase"/>
    <property type="match status" value="1"/>
</dbReference>
<evidence type="ECO:0000256" key="3">
    <source>
        <dbReference type="ARBA" id="ARBA00022618"/>
    </source>
</evidence>
<dbReference type="InterPro" id="IPR035911">
    <property type="entry name" value="MurE/MurF_N"/>
</dbReference>
<dbReference type="PANTHER" id="PTHR43024">
    <property type="entry name" value="UDP-N-ACETYLMURAMOYL-TRIPEPTIDE--D-ALANYL-D-ALANINE LIGASE"/>
    <property type="match status" value="1"/>
</dbReference>
<dbReference type="InterPro" id="IPR005863">
    <property type="entry name" value="UDP-N-AcMur_synth"/>
</dbReference>
<keyword evidence="5 10" id="KW-0067">ATP-binding</keyword>
<evidence type="ECO:0000256" key="11">
    <source>
        <dbReference type="RuleBase" id="RU004136"/>
    </source>
</evidence>
<dbReference type="Pfam" id="PF02875">
    <property type="entry name" value="Mur_ligase_C"/>
    <property type="match status" value="1"/>
</dbReference>
<evidence type="ECO:0000313" key="16">
    <source>
        <dbReference type="Proteomes" id="UP000810171"/>
    </source>
</evidence>
<dbReference type="Gene3D" id="3.40.1190.10">
    <property type="entry name" value="Mur-like, catalytic domain"/>
    <property type="match status" value="1"/>
</dbReference>
<keyword evidence="8 10" id="KW-0131">Cell cycle</keyword>
<feature type="domain" description="Mur ligase central" evidence="14">
    <location>
        <begin position="106"/>
        <end position="296"/>
    </location>
</feature>
<comment type="subcellular location">
    <subcellularLocation>
        <location evidence="10 11">Cytoplasm</location>
    </subcellularLocation>
</comment>
<feature type="domain" description="Mur ligase C-terminal" evidence="13">
    <location>
        <begin position="319"/>
        <end position="441"/>
    </location>
</feature>
<dbReference type="SUPFAM" id="SSF63418">
    <property type="entry name" value="MurE/MurF N-terminal domain"/>
    <property type="match status" value="1"/>
</dbReference>
<comment type="pathway">
    <text evidence="10 11">Cell wall biogenesis; peptidoglycan biosynthesis.</text>
</comment>
<evidence type="ECO:0000256" key="2">
    <source>
        <dbReference type="ARBA" id="ARBA00022598"/>
    </source>
</evidence>
<dbReference type="InterPro" id="IPR051046">
    <property type="entry name" value="MurCDEF_CellWall_CoF430Synth"/>
</dbReference>
<dbReference type="InterPro" id="IPR000713">
    <property type="entry name" value="Mur_ligase_N"/>
</dbReference>
<evidence type="ECO:0000259" key="12">
    <source>
        <dbReference type="Pfam" id="PF01225"/>
    </source>
</evidence>
<organism evidence="15 16">
    <name type="scientific">Marinobacterium alkalitolerans</name>
    <dbReference type="NCBI Taxonomy" id="1542925"/>
    <lineage>
        <taxon>Bacteria</taxon>
        <taxon>Pseudomonadati</taxon>
        <taxon>Pseudomonadota</taxon>
        <taxon>Gammaproteobacteria</taxon>
        <taxon>Oceanospirillales</taxon>
        <taxon>Oceanospirillaceae</taxon>
        <taxon>Marinobacterium</taxon>
    </lineage>
</organism>
<dbReference type="Gene3D" id="3.90.190.20">
    <property type="entry name" value="Mur ligase, C-terminal domain"/>
    <property type="match status" value="1"/>
</dbReference>
<keyword evidence="2 10" id="KW-0436">Ligase</keyword>
<accession>A0ABS3Z745</accession>
<comment type="caution">
    <text evidence="15">The sequence shown here is derived from an EMBL/GenBank/DDBJ whole genome shotgun (WGS) entry which is preliminary data.</text>
</comment>
<evidence type="ECO:0000313" key="15">
    <source>
        <dbReference type="EMBL" id="MBP0047527.1"/>
    </source>
</evidence>
<reference evidence="15 16" key="1">
    <citation type="submission" date="2020-09" db="EMBL/GenBank/DDBJ databases">
        <authorList>
            <person name="Tanuku N.R.S."/>
        </authorList>
    </citation>
    <scope>NUCLEOTIDE SEQUENCE [LARGE SCALE GENOMIC DNA]</scope>
    <source>
        <strain evidence="15 16">AK62</strain>
    </source>
</reference>
<dbReference type="NCBIfam" id="TIGR01143">
    <property type="entry name" value="murF"/>
    <property type="match status" value="1"/>
</dbReference>
<dbReference type="InterPro" id="IPR036615">
    <property type="entry name" value="Mur_ligase_C_dom_sf"/>
</dbReference>
<feature type="domain" description="Mur ligase N-terminal catalytic" evidence="12">
    <location>
        <begin position="26"/>
        <end position="80"/>
    </location>
</feature>
<evidence type="ECO:0000259" key="13">
    <source>
        <dbReference type="Pfam" id="PF02875"/>
    </source>
</evidence>
<evidence type="ECO:0000259" key="14">
    <source>
        <dbReference type="Pfam" id="PF08245"/>
    </source>
</evidence>
<dbReference type="InterPro" id="IPR036565">
    <property type="entry name" value="Mur-like_cat_sf"/>
</dbReference>
<evidence type="ECO:0000256" key="4">
    <source>
        <dbReference type="ARBA" id="ARBA00022741"/>
    </source>
</evidence>
<dbReference type="Gene3D" id="3.40.1390.10">
    <property type="entry name" value="MurE/MurF, N-terminal domain"/>
    <property type="match status" value="1"/>
</dbReference>
<keyword evidence="6 10" id="KW-0133">Cell shape</keyword>
<comment type="similarity">
    <text evidence="10">Belongs to the MurCDEF family. MurF subfamily.</text>
</comment>
<keyword evidence="3 10" id="KW-0132">Cell division</keyword>
<comment type="catalytic activity">
    <reaction evidence="10 11">
        <text>D-alanyl-D-alanine + UDP-N-acetyl-alpha-D-muramoyl-L-alanyl-gamma-D-glutamyl-meso-2,6-diaminopimelate + ATP = UDP-N-acetyl-alpha-D-muramoyl-L-alanyl-gamma-D-glutamyl-meso-2,6-diaminopimeloyl-D-alanyl-D-alanine + ADP + phosphate + H(+)</text>
        <dbReference type="Rhea" id="RHEA:28374"/>
        <dbReference type="ChEBI" id="CHEBI:15378"/>
        <dbReference type="ChEBI" id="CHEBI:30616"/>
        <dbReference type="ChEBI" id="CHEBI:43474"/>
        <dbReference type="ChEBI" id="CHEBI:57822"/>
        <dbReference type="ChEBI" id="CHEBI:61386"/>
        <dbReference type="ChEBI" id="CHEBI:83905"/>
        <dbReference type="ChEBI" id="CHEBI:456216"/>
        <dbReference type="EC" id="6.3.2.10"/>
    </reaction>
</comment>
<evidence type="ECO:0000256" key="9">
    <source>
        <dbReference type="ARBA" id="ARBA00023316"/>
    </source>
</evidence>
<keyword evidence="16" id="KW-1185">Reference proteome</keyword>
<proteinExistence type="inferred from homology"/>
<dbReference type="Proteomes" id="UP000810171">
    <property type="component" value="Unassembled WGS sequence"/>
</dbReference>
<keyword evidence="9 10" id="KW-0961">Cell wall biogenesis/degradation</keyword>
<dbReference type="EC" id="6.3.2.10" evidence="10 11"/>
<feature type="binding site" evidence="10">
    <location>
        <begin position="108"/>
        <end position="114"/>
    </location>
    <ligand>
        <name>ATP</name>
        <dbReference type="ChEBI" id="CHEBI:30616"/>
    </ligand>
</feature>
<keyword evidence="1 10" id="KW-0963">Cytoplasm</keyword>
<keyword evidence="7 10" id="KW-0573">Peptidoglycan synthesis</keyword>
<evidence type="ECO:0000256" key="10">
    <source>
        <dbReference type="HAMAP-Rule" id="MF_02019"/>
    </source>
</evidence>
<dbReference type="Pfam" id="PF08245">
    <property type="entry name" value="Mur_ligase_M"/>
    <property type="match status" value="1"/>
</dbReference>
<comment type="function">
    <text evidence="10 11">Involved in cell wall formation. Catalyzes the final step in the synthesis of UDP-N-acetylmuramoyl-pentapeptide, the precursor of murein.</text>
</comment>
<dbReference type="InterPro" id="IPR013221">
    <property type="entry name" value="Mur_ligase_cen"/>
</dbReference>
<protein>
    <recommendedName>
        <fullName evidence="10 11">UDP-N-acetylmuramoyl-tripeptide--D-alanyl-D-alanine ligase</fullName>
        <ecNumber evidence="10 11">6.3.2.10</ecNumber>
    </recommendedName>
    <alternativeName>
        <fullName evidence="10">D-alanyl-D-alanine-adding enzyme</fullName>
    </alternativeName>
</protein>
<dbReference type="SUPFAM" id="SSF53244">
    <property type="entry name" value="MurD-like peptide ligases, peptide-binding domain"/>
    <property type="match status" value="1"/>
</dbReference>
<dbReference type="InterPro" id="IPR004101">
    <property type="entry name" value="Mur_ligase_C"/>
</dbReference>
<evidence type="ECO:0000256" key="5">
    <source>
        <dbReference type="ARBA" id="ARBA00022840"/>
    </source>
</evidence>
<dbReference type="RefSeq" id="WP_209286140.1">
    <property type="nucleotide sequence ID" value="NZ_JACVEW010000002.1"/>
</dbReference>
<dbReference type="HAMAP" id="MF_02019">
    <property type="entry name" value="MurF"/>
    <property type="match status" value="1"/>
</dbReference>
<evidence type="ECO:0000256" key="1">
    <source>
        <dbReference type="ARBA" id="ARBA00022490"/>
    </source>
</evidence>
<evidence type="ECO:0000256" key="6">
    <source>
        <dbReference type="ARBA" id="ARBA00022960"/>
    </source>
</evidence>
<dbReference type="SUPFAM" id="SSF53623">
    <property type="entry name" value="MurD-like peptide ligases, catalytic domain"/>
    <property type="match status" value="1"/>
</dbReference>
<dbReference type="EMBL" id="JACVEW010000002">
    <property type="protein sequence ID" value="MBP0047527.1"/>
    <property type="molecule type" value="Genomic_DNA"/>
</dbReference>
<gene>
    <name evidence="10" type="primary">murF</name>
    <name evidence="15" type="ORF">H9C73_02165</name>
</gene>
<evidence type="ECO:0000256" key="8">
    <source>
        <dbReference type="ARBA" id="ARBA00023306"/>
    </source>
</evidence>
<dbReference type="GO" id="GO:0016874">
    <property type="term" value="F:ligase activity"/>
    <property type="evidence" value="ECO:0007669"/>
    <property type="project" value="UniProtKB-KW"/>
</dbReference>
<name>A0ABS3Z745_9GAMM</name>
<sequence length="457" mass="47712">MMRALELSELEAPLQAQRLGGDCQVERVVTDSRQLAAGDLFVALKGPNFDGHDFVGAAAMKGAAAVLVDHAVETSLPQLVVTDTLKALGQLGAYNRSLFRGAVFAVTGSGGKTTVKEMLAGLLSTRGDVLATRGNLNNEIGAPLTLLELAPGHTAGVIELGANAQGEIARTVSYTQPDVAILNNAMGAHLEGFGGIEGVVKAKAEIFTGLKEGGVGVVNLDSPYAAVWMEGLARLKRRVFTFGVENGAADLSASKLEMNADGSWRFELDDGTERLPVSLQVLGRHNVANATAAAAAWVAAGQPLSAIKGVLDQFKPVSGRLSPHRLAGGALVIDDSYNANADAIKAATDLLAQLPGQRVLVLGDMAELGQESERLHAEVGRYAAERGVEQLLATGPQMAGAVAAFNNIKTGAQHFAAQETLIERLRTLLTPETCVLVKGSRSAAMDRVVDALLKGED</sequence>
<dbReference type="PANTHER" id="PTHR43024:SF1">
    <property type="entry name" value="UDP-N-ACETYLMURAMOYL-TRIPEPTIDE--D-ALANYL-D-ALANINE LIGASE"/>
    <property type="match status" value="1"/>
</dbReference>
<evidence type="ECO:0000256" key="7">
    <source>
        <dbReference type="ARBA" id="ARBA00022984"/>
    </source>
</evidence>